<evidence type="ECO:0000313" key="2">
    <source>
        <dbReference type="Proteomes" id="UP000996601"/>
    </source>
</evidence>
<dbReference type="NCBIfam" id="TIGR01509">
    <property type="entry name" value="HAD-SF-IA-v3"/>
    <property type="match status" value="1"/>
</dbReference>
<gene>
    <name evidence="1" type="ORF">GB927_032850</name>
</gene>
<dbReference type="GO" id="GO:0016787">
    <property type="term" value="F:hydrolase activity"/>
    <property type="evidence" value="ECO:0007669"/>
    <property type="project" value="UniProtKB-KW"/>
</dbReference>
<dbReference type="InterPro" id="IPR023198">
    <property type="entry name" value="PGP-like_dom2"/>
</dbReference>
<dbReference type="RefSeq" id="WP_369431772.1">
    <property type="nucleotide sequence ID" value="NZ_WHSB02000025.1"/>
</dbReference>
<dbReference type="Gene3D" id="3.40.50.1000">
    <property type="entry name" value="HAD superfamily/HAD-like"/>
    <property type="match status" value="1"/>
</dbReference>
<sequence>MRCILPSQLPQVFALPSSARPVFDRPFSAFLFDMDGTIINSIPATERVWTRWALKHGLDVATFLPIMHGVRGIDTITRLGLPGVDPVAEAKEVEREEMEDVDGVVAIPGAIAFLTSLPAGRWGIVTSAPVALARRRLAAAGIPLPEVIVTADDVTKGKPAPDGYKLGASRLGVDPADCLVFEDVPAGILAGESAGAGVVVITATHHHPIETSHPLLNSYEGVAAKQDGDGKLTLVRIAN</sequence>
<keyword evidence="1" id="KW-0378">Hydrolase</keyword>
<dbReference type="Pfam" id="PF00702">
    <property type="entry name" value="Hydrolase"/>
    <property type="match status" value="1"/>
</dbReference>
<comment type="caution">
    <text evidence="1">The sequence shown here is derived from an EMBL/GenBank/DDBJ whole genome shotgun (WGS) entry which is preliminary data.</text>
</comment>
<dbReference type="InterPro" id="IPR036412">
    <property type="entry name" value="HAD-like_sf"/>
</dbReference>
<dbReference type="InterPro" id="IPR023214">
    <property type="entry name" value="HAD_sf"/>
</dbReference>
<dbReference type="Gene3D" id="1.10.150.240">
    <property type="entry name" value="Putative phosphatase, domain 2"/>
    <property type="match status" value="1"/>
</dbReference>
<dbReference type="Proteomes" id="UP000996601">
    <property type="component" value="Unassembled WGS sequence"/>
</dbReference>
<organism evidence="1 2">
    <name type="scientific">Shinella lacus</name>
    <dbReference type="NCBI Taxonomy" id="2654216"/>
    <lineage>
        <taxon>Bacteria</taxon>
        <taxon>Pseudomonadati</taxon>
        <taxon>Pseudomonadota</taxon>
        <taxon>Alphaproteobacteria</taxon>
        <taxon>Hyphomicrobiales</taxon>
        <taxon>Rhizobiaceae</taxon>
        <taxon>Shinella</taxon>
    </lineage>
</organism>
<dbReference type="SFLD" id="SFLDS00003">
    <property type="entry name" value="Haloacid_Dehalogenase"/>
    <property type="match status" value="1"/>
</dbReference>
<dbReference type="SUPFAM" id="SSF56784">
    <property type="entry name" value="HAD-like"/>
    <property type="match status" value="1"/>
</dbReference>
<dbReference type="PANTHER" id="PTHR43481">
    <property type="entry name" value="FRUCTOSE-1-PHOSPHATE PHOSPHATASE"/>
    <property type="match status" value="1"/>
</dbReference>
<dbReference type="PANTHER" id="PTHR43481:SF4">
    <property type="entry name" value="GLYCEROL-1-PHOSPHATE PHOSPHOHYDROLASE 1-RELATED"/>
    <property type="match status" value="1"/>
</dbReference>
<dbReference type="InterPro" id="IPR006439">
    <property type="entry name" value="HAD-SF_hydro_IA"/>
</dbReference>
<protein>
    <submittedName>
        <fullName evidence="1">HAD-IA family hydrolase</fullName>
    </submittedName>
</protein>
<dbReference type="EMBL" id="WHSB02000025">
    <property type="protein sequence ID" value="MCQ4634859.1"/>
    <property type="molecule type" value="Genomic_DNA"/>
</dbReference>
<reference evidence="1" key="1">
    <citation type="submission" date="2021-07" db="EMBL/GenBank/DDBJ databases">
        <title>Shinella sp. nov., a novel member of the genus Shinella from water.</title>
        <authorList>
            <person name="Deng Y."/>
        </authorList>
    </citation>
    <scope>NUCLEOTIDE SEQUENCE</scope>
    <source>
        <strain evidence="1">CPCC 100929</strain>
    </source>
</reference>
<evidence type="ECO:0000313" key="1">
    <source>
        <dbReference type="EMBL" id="MCQ4634859.1"/>
    </source>
</evidence>
<keyword evidence="2" id="KW-1185">Reference proteome</keyword>
<dbReference type="InterPro" id="IPR051806">
    <property type="entry name" value="HAD-like_SPP"/>
</dbReference>
<name>A0ABT1RI38_9HYPH</name>
<accession>A0ABT1RI38</accession>
<dbReference type="SFLD" id="SFLDG01129">
    <property type="entry name" value="C1.5:_HAD__Beta-PGM__Phosphata"/>
    <property type="match status" value="1"/>
</dbReference>
<proteinExistence type="predicted"/>